<keyword evidence="4" id="KW-1185">Reference proteome</keyword>
<dbReference type="AlphaFoldDB" id="A0A6I0FKF0"/>
<dbReference type="NCBIfam" id="TIGR02898">
    <property type="entry name" value="spore_YhcN_YlaJ"/>
    <property type="match status" value="1"/>
</dbReference>
<feature type="compositionally biased region" description="Basic and acidic residues" evidence="1">
    <location>
        <begin position="29"/>
        <end position="44"/>
    </location>
</feature>
<feature type="chain" id="PRO_5039204266" evidence="2">
    <location>
        <begin position="22"/>
        <end position="169"/>
    </location>
</feature>
<evidence type="ECO:0000256" key="2">
    <source>
        <dbReference type="SAM" id="SignalP"/>
    </source>
</evidence>
<dbReference type="OrthoDB" id="1707228at2"/>
<protein>
    <submittedName>
        <fullName evidence="3">YhcN/YlaJ family sporulation lipoprotein</fullName>
    </submittedName>
</protein>
<feature type="region of interest" description="Disordered" evidence="1">
    <location>
        <begin position="26"/>
        <end position="52"/>
    </location>
</feature>
<dbReference type="EMBL" id="WBZC01000004">
    <property type="protein sequence ID" value="KAB3538603.1"/>
    <property type="molecule type" value="Genomic_DNA"/>
</dbReference>
<feature type="signal peptide" evidence="2">
    <location>
        <begin position="1"/>
        <end position="21"/>
    </location>
</feature>
<accession>A0A6I0FKF0</accession>
<name>A0A6I0FKF0_9FIRM</name>
<organism evidence="3 4">
    <name type="scientific">Alkaliphilus pronyensis</name>
    <dbReference type="NCBI Taxonomy" id="1482732"/>
    <lineage>
        <taxon>Bacteria</taxon>
        <taxon>Bacillati</taxon>
        <taxon>Bacillota</taxon>
        <taxon>Clostridia</taxon>
        <taxon>Peptostreptococcales</taxon>
        <taxon>Natronincolaceae</taxon>
        <taxon>Alkaliphilus</taxon>
    </lineage>
</organism>
<sequence>MKKNRFIFLATIIMVIAIALAGCSPAERPAPETRRVEPNQEMNDRNSPMNMQPGEEMQDLNIRADRIVNEVVKLEEVRSATVVITENTALVGVNLTEETMGEMNSEMKKKIEDVVKRTDREIDEVSVSADPDIIERIENIASETARGRPLSGFGREIEELVRRMTPEPN</sequence>
<evidence type="ECO:0000256" key="1">
    <source>
        <dbReference type="SAM" id="MobiDB-lite"/>
    </source>
</evidence>
<dbReference type="GO" id="GO:0030435">
    <property type="term" value="P:sporulation resulting in formation of a cellular spore"/>
    <property type="evidence" value="ECO:0007669"/>
    <property type="project" value="InterPro"/>
</dbReference>
<dbReference type="Pfam" id="PF09580">
    <property type="entry name" value="Spore_YhcN_YlaJ"/>
    <property type="match status" value="1"/>
</dbReference>
<proteinExistence type="predicted"/>
<keyword evidence="2" id="KW-0732">Signal</keyword>
<evidence type="ECO:0000313" key="4">
    <source>
        <dbReference type="Proteomes" id="UP000432715"/>
    </source>
</evidence>
<evidence type="ECO:0000313" key="3">
    <source>
        <dbReference type="EMBL" id="KAB3538603.1"/>
    </source>
</evidence>
<dbReference type="PROSITE" id="PS51257">
    <property type="entry name" value="PROKAR_LIPOPROTEIN"/>
    <property type="match status" value="1"/>
</dbReference>
<dbReference type="InterPro" id="IPR014247">
    <property type="entry name" value="Spore_lipoprot_YhcN/YlaJ"/>
</dbReference>
<dbReference type="Proteomes" id="UP000432715">
    <property type="component" value="Unassembled WGS sequence"/>
</dbReference>
<dbReference type="InterPro" id="IPR019076">
    <property type="entry name" value="Spore_lipoprot_YhcN/YlaJ-like"/>
</dbReference>
<reference evidence="3 4" key="1">
    <citation type="submission" date="2019-10" db="EMBL/GenBank/DDBJ databases">
        <title>Alkaliphilus serpentinus sp. nov. and Alkaliphilus pronyensis sp. nov., two novel anaerobic alkaliphilic species isolated from the serpentinized-hosted hydrothermal field of the Prony Bay (New Caledonia).</title>
        <authorList>
            <person name="Postec A."/>
        </authorList>
    </citation>
    <scope>NUCLEOTIDE SEQUENCE [LARGE SCALE GENOMIC DNA]</scope>
    <source>
        <strain evidence="3 4">LacV</strain>
    </source>
</reference>
<keyword evidence="3" id="KW-0449">Lipoprotein</keyword>
<dbReference type="RefSeq" id="WP_151859830.1">
    <property type="nucleotide sequence ID" value="NZ_WBZC01000004.1"/>
</dbReference>
<gene>
    <name evidence="3" type="ORF">F8154_01540</name>
</gene>
<comment type="caution">
    <text evidence="3">The sequence shown here is derived from an EMBL/GenBank/DDBJ whole genome shotgun (WGS) entry which is preliminary data.</text>
</comment>